<evidence type="ECO:0000256" key="2">
    <source>
        <dbReference type="ARBA" id="ARBA00022448"/>
    </source>
</evidence>
<evidence type="ECO:0000256" key="7">
    <source>
        <dbReference type="RuleBase" id="RU363032"/>
    </source>
</evidence>
<dbReference type="EMBL" id="BJUB01000006">
    <property type="protein sequence ID" value="GEK21540.1"/>
    <property type="molecule type" value="Genomic_DNA"/>
</dbReference>
<keyword evidence="5 7" id="KW-1133">Transmembrane helix</keyword>
<feature type="transmembrane region" description="Helical" evidence="7">
    <location>
        <begin position="105"/>
        <end position="128"/>
    </location>
</feature>
<accession>A0A510V8E4</accession>
<evidence type="ECO:0000313" key="11">
    <source>
        <dbReference type="Proteomes" id="UP000321118"/>
    </source>
</evidence>
<protein>
    <submittedName>
        <fullName evidence="10">Lactose ABC transporter permease</fullName>
    </submittedName>
</protein>
<dbReference type="PROSITE" id="PS50928">
    <property type="entry name" value="ABC_TM1"/>
    <property type="match status" value="1"/>
</dbReference>
<dbReference type="AlphaFoldDB" id="A0A510V8E4"/>
<evidence type="ECO:0000256" key="5">
    <source>
        <dbReference type="ARBA" id="ARBA00022989"/>
    </source>
</evidence>
<feature type="transmembrane region" description="Helical" evidence="7">
    <location>
        <begin position="191"/>
        <end position="213"/>
    </location>
</feature>
<keyword evidence="3" id="KW-1003">Cell membrane</keyword>
<keyword evidence="4 7" id="KW-0812">Transmembrane</keyword>
<name>A0A510V8E4_9CELL</name>
<gene>
    <name evidence="10" type="primary">lacF2</name>
    <name evidence="10" type="ORF">CXY01_20600</name>
</gene>
<feature type="region of interest" description="Disordered" evidence="8">
    <location>
        <begin position="1"/>
        <end position="30"/>
    </location>
</feature>
<dbReference type="InterPro" id="IPR035906">
    <property type="entry name" value="MetI-like_sf"/>
</dbReference>
<dbReference type="RefSeq" id="WP_246125233.1">
    <property type="nucleotide sequence ID" value="NZ_BJUB01000006.1"/>
</dbReference>
<dbReference type="PANTHER" id="PTHR30193:SF37">
    <property type="entry name" value="INNER MEMBRANE ABC TRANSPORTER PERMEASE PROTEIN YCJO"/>
    <property type="match status" value="1"/>
</dbReference>
<dbReference type="Proteomes" id="UP000321118">
    <property type="component" value="Unassembled WGS sequence"/>
</dbReference>
<dbReference type="SUPFAM" id="SSF161098">
    <property type="entry name" value="MetI-like"/>
    <property type="match status" value="1"/>
</dbReference>
<dbReference type="GO" id="GO:0055085">
    <property type="term" value="P:transmembrane transport"/>
    <property type="evidence" value="ECO:0007669"/>
    <property type="project" value="InterPro"/>
</dbReference>
<evidence type="ECO:0000256" key="3">
    <source>
        <dbReference type="ARBA" id="ARBA00022475"/>
    </source>
</evidence>
<keyword evidence="6 7" id="KW-0472">Membrane</keyword>
<evidence type="ECO:0000256" key="4">
    <source>
        <dbReference type="ARBA" id="ARBA00022692"/>
    </source>
</evidence>
<evidence type="ECO:0000256" key="8">
    <source>
        <dbReference type="SAM" id="MobiDB-lite"/>
    </source>
</evidence>
<dbReference type="Pfam" id="PF00528">
    <property type="entry name" value="BPD_transp_1"/>
    <property type="match status" value="1"/>
</dbReference>
<evidence type="ECO:0000259" key="9">
    <source>
        <dbReference type="PROSITE" id="PS50928"/>
    </source>
</evidence>
<dbReference type="CDD" id="cd06261">
    <property type="entry name" value="TM_PBP2"/>
    <property type="match status" value="1"/>
</dbReference>
<feature type="transmembrane region" description="Helical" evidence="7">
    <location>
        <begin position="41"/>
        <end position="60"/>
    </location>
</feature>
<comment type="similarity">
    <text evidence="7">Belongs to the binding-protein-dependent transport system permease family.</text>
</comment>
<dbReference type="GO" id="GO:0005886">
    <property type="term" value="C:plasma membrane"/>
    <property type="evidence" value="ECO:0007669"/>
    <property type="project" value="UniProtKB-SubCell"/>
</dbReference>
<sequence length="324" mass="36132">MSAPTAPTEDRAPSAPPPGTKESSGRSKRVPLSAIARRRSLTGWTFLIPAAALIVLVNFWPMIQALFLSLQTGRGTRLTWAEPLWLNYQRLFEDETFRLTMSTTFIYLIIQVPIMLCLAMVLANLLNAPWLRFKGFWRTAIFLPCAVGLVSYALVFRQIFATDGLANDLLIRFGLLDANVNWLGQTGTARMVIILGLLWRWTGYNMIFFLAALQNIDRSTLEAARVDGANGFKTFWYVTMPQLKPIILLCAILSTNGTLQMFDESYNLTNGGPGNTTMTVSHYLYNVSFRNSPNFGYAAAISYAILIIVAILAAIQLKVGDKRD</sequence>
<evidence type="ECO:0000256" key="1">
    <source>
        <dbReference type="ARBA" id="ARBA00004651"/>
    </source>
</evidence>
<evidence type="ECO:0000313" key="10">
    <source>
        <dbReference type="EMBL" id="GEK21540.1"/>
    </source>
</evidence>
<feature type="transmembrane region" description="Helical" evidence="7">
    <location>
        <begin position="295"/>
        <end position="315"/>
    </location>
</feature>
<comment type="subcellular location">
    <subcellularLocation>
        <location evidence="1 7">Cell membrane</location>
        <topology evidence="1 7">Multi-pass membrane protein</topology>
    </subcellularLocation>
</comment>
<proteinExistence type="inferred from homology"/>
<keyword evidence="11" id="KW-1185">Reference proteome</keyword>
<feature type="transmembrane region" description="Helical" evidence="7">
    <location>
        <begin position="140"/>
        <end position="160"/>
    </location>
</feature>
<dbReference type="InterPro" id="IPR051393">
    <property type="entry name" value="ABC_transporter_permease"/>
</dbReference>
<dbReference type="PANTHER" id="PTHR30193">
    <property type="entry name" value="ABC TRANSPORTER PERMEASE PROTEIN"/>
    <property type="match status" value="1"/>
</dbReference>
<keyword evidence="2 7" id="KW-0813">Transport</keyword>
<organism evidence="10 11">
    <name type="scientific">Cellulomonas xylanilytica</name>
    <dbReference type="NCBI Taxonomy" id="233583"/>
    <lineage>
        <taxon>Bacteria</taxon>
        <taxon>Bacillati</taxon>
        <taxon>Actinomycetota</taxon>
        <taxon>Actinomycetes</taxon>
        <taxon>Micrococcales</taxon>
        <taxon>Cellulomonadaceae</taxon>
        <taxon>Cellulomonas</taxon>
    </lineage>
</organism>
<dbReference type="Gene3D" id="1.10.3720.10">
    <property type="entry name" value="MetI-like"/>
    <property type="match status" value="1"/>
</dbReference>
<comment type="caution">
    <text evidence="10">The sequence shown here is derived from an EMBL/GenBank/DDBJ whole genome shotgun (WGS) entry which is preliminary data.</text>
</comment>
<feature type="domain" description="ABC transmembrane type-1" evidence="9">
    <location>
        <begin position="97"/>
        <end position="316"/>
    </location>
</feature>
<feature type="transmembrane region" description="Helical" evidence="7">
    <location>
        <begin position="234"/>
        <end position="254"/>
    </location>
</feature>
<reference evidence="10 11" key="1">
    <citation type="submission" date="2019-07" db="EMBL/GenBank/DDBJ databases">
        <title>Whole genome shotgun sequence of Cellulomonas xylanilytica NBRC 101102.</title>
        <authorList>
            <person name="Hosoyama A."/>
            <person name="Uohara A."/>
            <person name="Ohji S."/>
            <person name="Ichikawa N."/>
        </authorList>
    </citation>
    <scope>NUCLEOTIDE SEQUENCE [LARGE SCALE GENOMIC DNA]</scope>
    <source>
        <strain evidence="10 11">NBRC 101102</strain>
    </source>
</reference>
<evidence type="ECO:0000256" key="6">
    <source>
        <dbReference type="ARBA" id="ARBA00023136"/>
    </source>
</evidence>
<dbReference type="InterPro" id="IPR000515">
    <property type="entry name" value="MetI-like"/>
</dbReference>